<gene>
    <name evidence="1" type="primary">cobO</name>
    <name evidence="1" type="ORF">CACET_c09560</name>
</gene>
<dbReference type="RefSeq" id="WP_044823398.1">
    <property type="nucleotide sequence ID" value="NZ_CP009687.1"/>
</dbReference>
<dbReference type="OrthoDB" id="9810309at2"/>
<reference evidence="1 2" key="1">
    <citation type="submission" date="2014-10" db="EMBL/GenBank/DDBJ databases">
        <title>Genome sequence of Clostridium aceticum DSM 1496.</title>
        <authorList>
            <person name="Poehlein A."/>
            <person name="Schiel-Bengelsdorf B."/>
            <person name="Gottschalk G."/>
            <person name="Duerre P."/>
            <person name="Daniel R."/>
        </authorList>
    </citation>
    <scope>NUCLEOTIDE SEQUENCE [LARGE SCALE GENOMIC DNA]</scope>
    <source>
        <strain evidence="1 2">DSM 1496</strain>
    </source>
</reference>
<dbReference type="EMBL" id="CP009687">
    <property type="protein sequence ID" value="AKL94463.1"/>
    <property type="molecule type" value="Genomic_DNA"/>
</dbReference>
<organism evidence="1 2">
    <name type="scientific">Clostridium aceticum</name>
    <dbReference type="NCBI Taxonomy" id="84022"/>
    <lineage>
        <taxon>Bacteria</taxon>
        <taxon>Bacillati</taxon>
        <taxon>Bacillota</taxon>
        <taxon>Clostridia</taxon>
        <taxon>Eubacteriales</taxon>
        <taxon>Clostridiaceae</taxon>
        <taxon>Clostridium</taxon>
    </lineage>
</organism>
<sequence length="181" mass="20320">MLEKKLEKGLIHIYTGNGKGKTTAAIGQGIRTAGGGFKVLMVQFLKGGDTGEVHSIGKLAPNFEFIRFAAMNKFYFRLTEEEKAEVKKSVLQGLEMIRRCLQDKTYNLIIMDEIMAVLYNHVIEVEVVKSLLLNKPEDIEMILTGRKAPKELIDLADYVTEMTMIKHPFEKGIGARKGIES</sequence>
<dbReference type="GO" id="GO:0005524">
    <property type="term" value="F:ATP binding"/>
    <property type="evidence" value="ECO:0007669"/>
    <property type="project" value="InterPro"/>
</dbReference>
<dbReference type="KEGG" id="cace:CACET_c09560"/>
<keyword evidence="2" id="KW-1185">Reference proteome</keyword>
<evidence type="ECO:0000313" key="1">
    <source>
        <dbReference type="EMBL" id="AKL94463.1"/>
    </source>
</evidence>
<name>A0A0D8IDZ9_9CLOT</name>
<dbReference type="InterPro" id="IPR027417">
    <property type="entry name" value="P-loop_NTPase"/>
</dbReference>
<dbReference type="AlphaFoldDB" id="A0A0D8IDZ9"/>
<keyword evidence="1" id="KW-0808">Transferase</keyword>
<proteinExistence type="predicted"/>
<dbReference type="PANTHER" id="PTHR46638">
    <property type="entry name" value="CORRINOID ADENOSYLTRANSFERASE"/>
    <property type="match status" value="1"/>
</dbReference>
<protein>
    <submittedName>
        <fullName evidence="1">Cob(I)yrinic acid a,c-diamide adenosyltransferase CobO</fullName>
        <ecNumber evidence="1">2.5.1.17</ecNumber>
    </submittedName>
</protein>
<accession>A0A0D8IDZ9</accession>
<evidence type="ECO:0000313" key="2">
    <source>
        <dbReference type="Proteomes" id="UP000035704"/>
    </source>
</evidence>
<dbReference type="GO" id="GO:0009236">
    <property type="term" value="P:cobalamin biosynthetic process"/>
    <property type="evidence" value="ECO:0007669"/>
    <property type="project" value="InterPro"/>
</dbReference>
<dbReference type="InterPro" id="IPR003724">
    <property type="entry name" value="CblAdoTrfase_CobA"/>
</dbReference>
<dbReference type="Proteomes" id="UP000035704">
    <property type="component" value="Chromosome"/>
</dbReference>
<dbReference type="EC" id="2.5.1.17" evidence="1"/>
<dbReference type="Pfam" id="PF02572">
    <property type="entry name" value="CobA_CobO_BtuR"/>
    <property type="match status" value="1"/>
</dbReference>
<dbReference type="SUPFAM" id="SSF52540">
    <property type="entry name" value="P-loop containing nucleoside triphosphate hydrolases"/>
    <property type="match status" value="1"/>
</dbReference>
<dbReference type="PIRSF" id="PIRSF015617">
    <property type="entry name" value="Adensltrnsf_CobA"/>
    <property type="match status" value="1"/>
</dbReference>
<dbReference type="PANTHER" id="PTHR46638:SF1">
    <property type="entry name" value="CORRINOID ADENOSYLTRANSFERASE"/>
    <property type="match status" value="1"/>
</dbReference>
<dbReference type="GO" id="GO:0008817">
    <property type="term" value="F:corrinoid adenosyltransferase activity"/>
    <property type="evidence" value="ECO:0007669"/>
    <property type="project" value="UniProtKB-EC"/>
</dbReference>
<dbReference type="PATRIC" id="fig|84022.5.peg.2371"/>
<dbReference type="STRING" id="84022.CACET_c09560"/>
<dbReference type="Gene3D" id="3.40.50.300">
    <property type="entry name" value="P-loop containing nucleotide triphosphate hydrolases"/>
    <property type="match status" value="1"/>
</dbReference>